<evidence type="ECO:0000313" key="1">
    <source>
        <dbReference type="EMBL" id="KAK0744822.1"/>
    </source>
</evidence>
<accession>A0AA40ESU5</accession>
<dbReference type="EMBL" id="JAUKTV010000002">
    <property type="protein sequence ID" value="KAK0744822.1"/>
    <property type="molecule type" value="Genomic_DNA"/>
</dbReference>
<organism evidence="1 2">
    <name type="scientific">Apiosordaria backusii</name>
    <dbReference type="NCBI Taxonomy" id="314023"/>
    <lineage>
        <taxon>Eukaryota</taxon>
        <taxon>Fungi</taxon>
        <taxon>Dikarya</taxon>
        <taxon>Ascomycota</taxon>
        <taxon>Pezizomycotina</taxon>
        <taxon>Sordariomycetes</taxon>
        <taxon>Sordariomycetidae</taxon>
        <taxon>Sordariales</taxon>
        <taxon>Lasiosphaeriaceae</taxon>
        <taxon>Apiosordaria</taxon>
    </lineage>
</organism>
<proteinExistence type="predicted"/>
<sequence length="177" mass="17233">MPCPYGCHGQYVMPQQFQPCCHGYPATNTPGANMPGTHMPGAHMPGVHMPGAVNYAGASAAGAAAGAASGAASGAAAGAATGAAAGAVAGANFAGNMRPMAPAAMVMPMMGYTMGASPVSMVTQSLVYTAPVGPNAGIPIQITSYNPTGTIVGPVGPVTAPTNGYAPPMYMPVRLAP</sequence>
<evidence type="ECO:0000313" key="2">
    <source>
        <dbReference type="Proteomes" id="UP001172159"/>
    </source>
</evidence>
<protein>
    <submittedName>
        <fullName evidence="1">Uncharacterized protein</fullName>
    </submittedName>
</protein>
<keyword evidence="2" id="KW-1185">Reference proteome</keyword>
<comment type="caution">
    <text evidence="1">The sequence shown here is derived from an EMBL/GenBank/DDBJ whole genome shotgun (WGS) entry which is preliminary data.</text>
</comment>
<reference evidence="1" key="1">
    <citation type="submission" date="2023-06" db="EMBL/GenBank/DDBJ databases">
        <title>Genome-scale phylogeny and comparative genomics of the fungal order Sordariales.</title>
        <authorList>
            <consortium name="Lawrence Berkeley National Laboratory"/>
            <person name="Hensen N."/>
            <person name="Bonometti L."/>
            <person name="Westerberg I."/>
            <person name="Brannstrom I.O."/>
            <person name="Guillou S."/>
            <person name="Cros-Aarteil S."/>
            <person name="Calhoun S."/>
            <person name="Haridas S."/>
            <person name="Kuo A."/>
            <person name="Mondo S."/>
            <person name="Pangilinan J."/>
            <person name="Riley R."/>
            <person name="Labutti K."/>
            <person name="Andreopoulos B."/>
            <person name="Lipzen A."/>
            <person name="Chen C."/>
            <person name="Yanf M."/>
            <person name="Daum C."/>
            <person name="Ng V."/>
            <person name="Clum A."/>
            <person name="Steindorff A."/>
            <person name="Ohm R."/>
            <person name="Martin F."/>
            <person name="Silar P."/>
            <person name="Natvig D."/>
            <person name="Lalanne C."/>
            <person name="Gautier V."/>
            <person name="Ament-Velasquez S.L."/>
            <person name="Kruys A."/>
            <person name="Hutchinson M.I."/>
            <person name="Powell A.J."/>
            <person name="Barry K."/>
            <person name="Miller A.N."/>
            <person name="Grigoriev I.V."/>
            <person name="Debuchy R."/>
            <person name="Gladieux P."/>
            <person name="Thoren M.H."/>
            <person name="Johannesson H."/>
        </authorList>
    </citation>
    <scope>NUCLEOTIDE SEQUENCE</scope>
    <source>
        <strain evidence="1">CBS 540.89</strain>
    </source>
</reference>
<dbReference type="Proteomes" id="UP001172159">
    <property type="component" value="Unassembled WGS sequence"/>
</dbReference>
<dbReference type="AlphaFoldDB" id="A0AA40ESU5"/>
<name>A0AA40ESU5_9PEZI</name>
<gene>
    <name evidence="1" type="ORF">B0T21DRAFT_280088</name>
</gene>